<name>A0A1B1T993_9ARCH</name>
<dbReference type="Pfam" id="PF00528">
    <property type="entry name" value="BPD_transp_1"/>
    <property type="match status" value="1"/>
</dbReference>
<dbReference type="SUPFAM" id="SSF161098">
    <property type="entry name" value="MetI-like"/>
    <property type="match status" value="1"/>
</dbReference>
<dbReference type="Gene3D" id="1.10.3720.10">
    <property type="entry name" value="MetI-like"/>
    <property type="match status" value="1"/>
</dbReference>
<dbReference type="AlphaFoldDB" id="A0A1B1T993"/>
<dbReference type="PANTHER" id="PTHR30614:SF41">
    <property type="entry name" value="INNER MEMBRANE AMINO-ACID ABC TRANSPORTER PERMEASE PROTEIN YHDY"/>
    <property type="match status" value="1"/>
</dbReference>
<dbReference type="InterPro" id="IPR035906">
    <property type="entry name" value="MetI-like_sf"/>
</dbReference>
<dbReference type="InterPro" id="IPR043429">
    <property type="entry name" value="ArtM/GltK/GlnP/TcyL/YhdX-like"/>
</dbReference>
<evidence type="ECO:0000256" key="2">
    <source>
        <dbReference type="ARBA" id="ARBA00022448"/>
    </source>
</evidence>
<keyword evidence="2 7" id="KW-0813">Transport</keyword>
<dbReference type="InterPro" id="IPR000515">
    <property type="entry name" value="MetI-like"/>
</dbReference>
<feature type="domain" description="ABC transmembrane type-1" evidence="8">
    <location>
        <begin position="295"/>
        <end position="490"/>
    </location>
</feature>
<comment type="subcellular location">
    <subcellularLocation>
        <location evidence="1 7">Cell membrane</location>
        <topology evidence="1 7">Multi-pass membrane protein</topology>
    </subcellularLocation>
</comment>
<evidence type="ECO:0000256" key="7">
    <source>
        <dbReference type="RuleBase" id="RU363032"/>
    </source>
</evidence>
<feature type="transmembrane region" description="Helical" evidence="7">
    <location>
        <begin position="238"/>
        <end position="256"/>
    </location>
</feature>
<dbReference type="GO" id="GO:0043190">
    <property type="term" value="C:ATP-binding cassette (ABC) transporter complex"/>
    <property type="evidence" value="ECO:0007669"/>
    <property type="project" value="InterPro"/>
</dbReference>
<dbReference type="EMBL" id="KP211802">
    <property type="protein sequence ID" value="ANV78858.1"/>
    <property type="molecule type" value="Genomic_DNA"/>
</dbReference>
<keyword evidence="5 7" id="KW-1133">Transmembrane helix</keyword>
<keyword evidence="6 7" id="KW-0472">Membrane</keyword>
<feature type="transmembrane region" description="Helical" evidence="7">
    <location>
        <begin position="175"/>
        <end position="193"/>
    </location>
</feature>
<feature type="transmembrane region" description="Helical" evidence="7">
    <location>
        <begin position="468"/>
        <end position="486"/>
    </location>
</feature>
<sequence>MIQDKILDIEQSVIGKSSSPWAKDHNDISFTYLGMGISLIYSLFSFINITSDEGTSIKAIIFAVLVFLATFLAVYLTVTSILKLSFRKNPATTLLGIISAWIIYLVVSGFGHFALIDAEWEVVWANRVLVIVGQLMTESLTQSYLPNQSWRLWSVLYLTFAIISAAYGTTGDKPYKFLIPFTIFCGVLTYIAWNPTAINYNSDEPVMKLIGATILSYITFGLSYYYCSINEEYKANKLRSYLALSSVFVFFFAVFIMNPPEAVQELCADVFGISSSENIQLTRCGGVEASQWGGIFVNLIVATAGCVLGFGVGVVLAFGRQSELPFFKYPSVALIETVRSGPLICWLYFAVFLLPDIIDPFMDIEDIMRMLLIFGLFGGCYIAEVLRGGLQAVDSGQKEAALALGLSPMQTKLQVELPNAVRTTLPSIVSVFIGLWKDTTLLFIINILDFFKLAKDLPNTSPGYLGDFLEPLYVTALVFWIFAFYLSRISMRIEKGLGLTNEGGGEAA</sequence>
<dbReference type="NCBIfam" id="TIGR01726">
    <property type="entry name" value="HEQRo_perm_3TM"/>
    <property type="match status" value="1"/>
</dbReference>
<evidence type="ECO:0000313" key="9">
    <source>
        <dbReference type="EMBL" id="ANV78858.1"/>
    </source>
</evidence>
<dbReference type="PROSITE" id="PS50928">
    <property type="entry name" value="ABC_TM1"/>
    <property type="match status" value="1"/>
</dbReference>
<keyword evidence="3" id="KW-1003">Cell membrane</keyword>
<evidence type="ECO:0000256" key="5">
    <source>
        <dbReference type="ARBA" id="ARBA00022989"/>
    </source>
</evidence>
<comment type="similarity">
    <text evidence="7">Belongs to the binding-protein-dependent transport system permease family.</text>
</comment>
<feature type="transmembrane region" description="Helical" evidence="7">
    <location>
        <begin position="428"/>
        <end position="448"/>
    </location>
</feature>
<reference evidence="9" key="1">
    <citation type="submission" date="2014-11" db="EMBL/GenBank/DDBJ databases">
        <authorList>
            <person name="Zhu J."/>
            <person name="Qi W."/>
            <person name="Song R."/>
        </authorList>
    </citation>
    <scope>NUCLEOTIDE SEQUENCE</scope>
</reference>
<feature type="transmembrane region" description="Helical" evidence="7">
    <location>
        <begin position="94"/>
        <end position="116"/>
    </location>
</feature>
<feature type="transmembrane region" description="Helical" evidence="7">
    <location>
        <begin position="30"/>
        <end position="47"/>
    </location>
</feature>
<proteinExistence type="inferred from homology"/>
<evidence type="ECO:0000259" key="8">
    <source>
        <dbReference type="PROSITE" id="PS50928"/>
    </source>
</evidence>
<organism evidence="9">
    <name type="scientific">uncultured Poseidoniia archaeon</name>
    <dbReference type="NCBI Taxonomy" id="1697135"/>
    <lineage>
        <taxon>Archaea</taxon>
        <taxon>Methanobacteriati</taxon>
        <taxon>Thermoplasmatota</taxon>
        <taxon>Candidatus Poseidoniia</taxon>
        <taxon>environmental samples</taxon>
    </lineage>
</organism>
<evidence type="ECO:0000256" key="6">
    <source>
        <dbReference type="ARBA" id="ARBA00023136"/>
    </source>
</evidence>
<dbReference type="GO" id="GO:0022857">
    <property type="term" value="F:transmembrane transporter activity"/>
    <property type="evidence" value="ECO:0007669"/>
    <property type="project" value="InterPro"/>
</dbReference>
<dbReference type="InterPro" id="IPR010065">
    <property type="entry name" value="AA_ABC_transptr_permease_3TM"/>
</dbReference>
<protein>
    <submittedName>
        <fullName evidence="9">Amino acid ABC transporter permease, His/Glu/Gln/Arg/opine (AapM, bztC)</fullName>
    </submittedName>
</protein>
<evidence type="ECO:0000256" key="3">
    <source>
        <dbReference type="ARBA" id="ARBA00022475"/>
    </source>
</evidence>
<feature type="transmembrane region" description="Helical" evidence="7">
    <location>
        <begin position="150"/>
        <end position="168"/>
    </location>
</feature>
<dbReference type="PANTHER" id="PTHR30614">
    <property type="entry name" value="MEMBRANE COMPONENT OF AMINO ACID ABC TRANSPORTER"/>
    <property type="match status" value="1"/>
</dbReference>
<feature type="transmembrane region" description="Helical" evidence="7">
    <location>
        <begin position="367"/>
        <end position="386"/>
    </location>
</feature>
<feature type="transmembrane region" description="Helical" evidence="7">
    <location>
        <begin position="205"/>
        <end position="226"/>
    </location>
</feature>
<feature type="transmembrane region" description="Helical" evidence="7">
    <location>
        <begin position="331"/>
        <end position="355"/>
    </location>
</feature>
<dbReference type="GO" id="GO:0006865">
    <property type="term" value="P:amino acid transport"/>
    <property type="evidence" value="ECO:0007669"/>
    <property type="project" value="TreeGrafter"/>
</dbReference>
<accession>A0A1B1T993</accession>
<evidence type="ECO:0000256" key="1">
    <source>
        <dbReference type="ARBA" id="ARBA00004651"/>
    </source>
</evidence>
<feature type="transmembrane region" description="Helical" evidence="7">
    <location>
        <begin position="295"/>
        <end position="319"/>
    </location>
</feature>
<evidence type="ECO:0000256" key="4">
    <source>
        <dbReference type="ARBA" id="ARBA00022692"/>
    </source>
</evidence>
<keyword evidence="4 7" id="KW-0812">Transmembrane</keyword>
<dbReference type="CDD" id="cd06261">
    <property type="entry name" value="TM_PBP2"/>
    <property type="match status" value="1"/>
</dbReference>
<feature type="transmembrane region" description="Helical" evidence="7">
    <location>
        <begin position="59"/>
        <end position="82"/>
    </location>
</feature>
<reference evidence="9" key="2">
    <citation type="journal article" date="2015" name="ISME J.">
        <title>A new class of marine Euryarchaeota group II from the Mediterranean deep chlorophyll maximum.</title>
        <authorList>
            <person name="Martin-Cuadrado A.B."/>
            <person name="Garcia-Heredia I."/>
            <person name="Molto A.G."/>
            <person name="Lopez-Ubeda R."/>
            <person name="Kimes N."/>
            <person name="Lopez-Garcia P."/>
            <person name="Moreira D."/>
            <person name="Rodriguez-Valera F."/>
        </authorList>
    </citation>
    <scope>NUCLEOTIDE SEQUENCE</scope>
</reference>